<accession>A0A368Y9R4</accession>
<evidence type="ECO:0000256" key="1">
    <source>
        <dbReference type="ARBA" id="ARBA00001933"/>
    </source>
</evidence>
<feature type="domain" description="Alanine racemase N-terminal" evidence="4">
    <location>
        <begin position="12"/>
        <end position="228"/>
    </location>
</feature>
<dbReference type="PANTHER" id="PTHR30511:SF3">
    <property type="entry name" value="LYSINE RACEMASE"/>
    <property type="match status" value="1"/>
</dbReference>
<reference evidence="5 6" key="1">
    <citation type="submission" date="2018-07" db="EMBL/GenBank/DDBJ databases">
        <title>Genomic Encyclopedia of Type Strains, Phase IV (KMG-IV): sequencing the most valuable type-strain genomes for metagenomic binning, comparative biology and taxonomic classification.</title>
        <authorList>
            <person name="Goeker M."/>
        </authorList>
    </citation>
    <scope>NUCLEOTIDE SEQUENCE [LARGE SCALE GENOMIC DNA]</scope>
    <source>
        <strain evidence="5 6">DSM 27696</strain>
    </source>
</reference>
<evidence type="ECO:0000256" key="2">
    <source>
        <dbReference type="ARBA" id="ARBA00022898"/>
    </source>
</evidence>
<evidence type="ECO:0000256" key="3">
    <source>
        <dbReference type="ARBA" id="ARBA00023235"/>
    </source>
</evidence>
<comment type="caution">
    <text evidence="5">The sequence shown here is derived from an EMBL/GenBank/DDBJ whole genome shotgun (WGS) entry which is preliminary data.</text>
</comment>
<evidence type="ECO:0000313" key="5">
    <source>
        <dbReference type="EMBL" id="RCW76855.1"/>
    </source>
</evidence>
<comment type="cofactor">
    <cofactor evidence="1">
        <name>pyridoxal 5'-phosphate</name>
        <dbReference type="ChEBI" id="CHEBI:597326"/>
    </cofactor>
</comment>
<dbReference type="AlphaFoldDB" id="A0A368Y9R4"/>
<sequence>MSNTLQTPRINIDLKKIAHNALKIKALYQDKGIEVMGVVKGVCASPAIAQTLINSGITHLADSKIVNLRKMKEAGVEATFILLRTPSFSQVEDVITYADISFNTEISVIRKLSEEAISRNQKQKIMLMIEMGDLREGIMPEDLATFIPEVLSLSGIELIGMGTNYACFGGVIPTEAKMQEFSALVAHTQQTFSLQFSLVSGGNSANFWWISNTDNPGLVNNIRIGESILLGRETIHRQKIPDLYTDAFTFTSEIIELKTKPSYPNGEMSQNAFGETPIFKDIGRIRRAILSVGRQDILVDELMPIEAIEILGASSDHIVLDVKQEILAVGDEVSFFLNYGALLMAMTSPYVYKNYLVN</sequence>
<dbReference type="GO" id="GO:0030170">
    <property type="term" value="F:pyridoxal phosphate binding"/>
    <property type="evidence" value="ECO:0007669"/>
    <property type="project" value="TreeGrafter"/>
</dbReference>
<dbReference type="GO" id="GO:0005829">
    <property type="term" value="C:cytosol"/>
    <property type="evidence" value="ECO:0007669"/>
    <property type="project" value="TreeGrafter"/>
</dbReference>
<dbReference type="PANTHER" id="PTHR30511">
    <property type="entry name" value="ALANINE RACEMASE"/>
    <property type="match status" value="1"/>
</dbReference>
<organism evidence="5 6">
    <name type="scientific">Saliterribacillus persicus</name>
    <dbReference type="NCBI Taxonomy" id="930114"/>
    <lineage>
        <taxon>Bacteria</taxon>
        <taxon>Bacillati</taxon>
        <taxon>Bacillota</taxon>
        <taxon>Bacilli</taxon>
        <taxon>Bacillales</taxon>
        <taxon>Bacillaceae</taxon>
        <taxon>Saliterribacillus</taxon>
    </lineage>
</organism>
<dbReference type="Gene3D" id="3.20.20.10">
    <property type="entry name" value="Alanine racemase"/>
    <property type="match status" value="1"/>
</dbReference>
<name>A0A368Y9R4_9BACI</name>
<dbReference type="CDD" id="cd06815">
    <property type="entry name" value="PLPDE_III_AR_like_1"/>
    <property type="match status" value="1"/>
</dbReference>
<keyword evidence="2" id="KW-0663">Pyridoxal phosphate</keyword>
<dbReference type="InterPro" id="IPR001608">
    <property type="entry name" value="Ala_racemase_N"/>
</dbReference>
<dbReference type="SUPFAM" id="SSF51419">
    <property type="entry name" value="PLP-binding barrel"/>
    <property type="match status" value="1"/>
</dbReference>
<evidence type="ECO:0000259" key="4">
    <source>
        <dbReference type="Pfam" id="PF01168"/>
    </source>
</evidence>
<gene>
    <name evidence="5" type="ORF">DFR57_102130</name>
</gene>
<proteinExistence type="predicted"/>
<dbReference type="EMBL" id="QPJJ01000002">
    <property type="protein sequence ID" value="RCW76855.1"/>
    <property type="molecule type" value="Genomic_DNA"/>
</dbReference>
<dbReference type="Pfam" id="PF01168">
    <property type="entry name" value="Ala_racemase_N"/>
    <property type="match status" value="1"/>
</dbReference>
<keyword evidence="3" id="KW-0413">Isomerase</keyword>
<keyword evidence="6" id="KW-1185">Reference proteome</keyword>
<dbReference type="RefSeq" id="WP_114351624.1">
    <property type="nucleotide sequence ID" value="NZ_QPJJ01000002.1"/>
</dbReference>
<dbReference type="OrthoDB" id="504078at2"/>
<dbReference type="InterPro" id="IPR029066">
    <property type="entry name" value="PLP-binding_barrel"/>
</dbReference>
<evidence type="ECO:0000313" key="6">
    <source>
        <dbReference type="Proteomes" id="UP000252585"/>
    </source>
</evidence>
<protein>
    <submittedName>
        <fullName evidence="5">Putative amino acid racemase</fullName>
    </submittedName>
</protein>
<dbReference type="Proteomes" id="UP000252585">
    <property type="component" value="Unassembled WGS sequence"/>
</dbReference>
<dbReference type="GO" id="GO:0008784">
    <property type="term" value="F:alanine racemase activity"/>
    <property type="evidence" value="ECO:0007669"/>
    <property type="project" value="TreeGrafter"/>
</dbReference>
<dbReference type="InterPro" id="IPR000821">
    <property type="entry name" value="Ala_racemase"/>
</dbReference>